<dbReference type="Proteomes" id="UP000324800">
    <property type="component" value="Unassembled WGS sequence"/>
</dbReference>
<organism evidence="2 3">
    <name type="scientific">Streblomastix strix</name>
    <dbReference type="NCBI Taxonomy" id="222440"/>
    <lineage>
        <taxon>Eukaryota</taxon>
        <taxon>Metamonada</taxon>
        <taxon>Preaxostyla</taxon>
        <taxon>Oxymonadida</taxon>
        <taxon>Streblomastigidae</taxon>
        <taxon>Streblomastix</taxon>
    </lineage>
</organism>
<feature type="region of interest" description="Disordered" evidence="1">
    <location>
        <begin position="23"/>
        <end position="45"/>
    </location>
</feature>
<dbReference type="EMBL" id="SNRW01007943">
    <property type="protein sequence ID" value="KAA6380368.1"/>
    <property type="molecule type" value="Genomic_DNA"/>
</dbReference>
<accession>A0A5J4VCV9</accession>
<protein>
    <submittedName>
        <fullName evidence="2">Uncharacterized protein</fullName>
    </submittedName>
</protein>
<dbReference type="AlphaFoldDB" id="A0A5J4VCV9"/>
<evidence type="ECO:0000256" key="1">
    <source>
        <dbReference type="SAM" id="MobiDB-lite"/>
    </source>
</evidence>
<reference evidence="2 3" key="1">
    <citation type="submission" date="2019-03" db="EMBL/GenBank/DDBJ databases">
        <title>Single cell metagenomics reveals metabolic interactions within the superorganism composed of flagellate Streblomastix strix and complex community of Bacteroidetes bacteria on its surface.</title>
        <authorList>
            <person name="Treitli S.C."/>
            <person name="Kolisko M."/>
            <person name="Husnik F."/>
            <person name="Keeling P."/>
            <person name="Hampl V."/>
        </authorList>
    </citation>
    <scope>NUCLEOTIDE SEQUENCE [LARGE SCALE GENOMIC DNA]</scope>
    <source>
        <strain evidence="2">ST1C</strain>
    </source>
</reference>
<feature type="compositionally biased region" description="Low complexity" evidence="1">
    <location>
        <begin position="23"/>
        <end position="40"/>
    </location>
</feature>
<proteinExistence type="predicted"/>
<gene>
    <name evidence="2" type="ORF">EZS28_024106</name>
</gene>
<name>A0A5J4VCV9_9EUKA</name>
<comment type="caution">
    <text evidence="2">The sequence shown here is derived from an EMBL/GenBank/DDBJ whole genome shotgun (WGS) entry which is preliminary data.</text>
</comment>
<evidence type="ECO:0000313" key="3">
    <source>
        <dbReference type="Proteomes" id="UP000324800"/>
    </source>
</evidence>
<evidence type="ECO:0000313" key="2">
    <source>
        <dbReference type="EMBL" id="KAA6380368.1"/>
    </source>
</evidence>
<sequence>MIAQLEALREFYWLITKIAENQQQQIQDPTPQPTVVTDTSPHGRGAALELDSGEERTAGHSIRNNSFHKNLQRAADNQSPYQIKYLYRSIRYQETKRNRHFSSSSEGNLHYLPTFNYENKNITYLKKDQHNIRCSQYLVQVKRLSPSSKAFIPNKNETEHPTNSRSIRILDNKTVTSMCDYEHKGLLSSADRRIPQRIDIRNPTKQTRQLKQIQPFRIQIMETKQLFCTYHRKRTIRSNNMRSEDQEILKSVLALKVQLADKRRIRFWMNTILCKIGICGATAHAFKHAASKELAKHGRKSTKINIFTHNSAFSRVASYFYIDAANVWINVNASQLMRSHGQSYAMQTISYQRGEGIERSDINSLPWCYQQHSNNSTLSRSSVAQHLALLFHETLLIGGGIEPTDNSRARSDMIFIEHNENDDMSRQQNYWSSCYVNGLEH</sequence>